<dbReference type="EMBL" id="CVVU01000133">
    <property type="protein sequence ID" value="CRO69288.1"/>
    <property type="molecule type" value="Genomic_DNA"/>
</dbReference>
<keyword evidence="5" id="KW-0046">Antibiotic resistance</keyword>
<dbReference type="InterPro" id="IPR001451">
    <property type="entry name" value="Hexapep"/>
</dbReference>
<dbReference type="Pfam" id="PF00132">
    <property type="entry name" value="Hexapep"/>
    <property type="match status" value="1"/>
</dbReference>
<evidence type="ECO:0000256" key="4">
    <source>
        <dbReference type="ARBA" id="ARBA00022679"/>
    </source>
</evidence>
<evidence type="ECO:0000313" key="9">
    <source>
        <dbReference type="EMBL" id="OTI62501.1"/>
    </source>
</evidence>
<dbReference type="Gene3D" id="2.160.10.10">
    <property type="entry name" value="Hexapeptide repeat proteins"/>
    <property type="match status" value="1"/>
</dbReference>
<name>A0A0F6UGN8_PSEAI</name>
<proteinExistence type="inferred from homology"/>
<dbReference type="InterPro" id="IPR050179">
    <property type="entry name" value="Trans_hexapeptide_repeat"/>
</dbReference>
<dbReference type="RefSeq" id="WP_003163350.1">
    <property type="nucleotide sequence ID" value="NZ_AP024513.1"/>
</dbReference>
<dbReference type="EC" id="2.3.1.28" evidence="2"/>
<dbReference type="NCBIfam" id="NF000490">
    <property type="entry name" value="chloram_CatB"/>
    <property type="match status" value="1"/>
</dbReference>
<comment type="caution">
    <text evidence="8">The sequence shown here is derived from an EMBL/GenBank/DDBJ whole genome shotgun (WGS) entry which is preliminary data.</text>
</comment>
<dbReference type="GO" id="GO:0008811">
    <property type="term" value="F:chloramphenicol O-acetyltransferase activity"/>
    <property type="evidence" value="ECO:0007669"/>
    <property type="project" value="UniProtKB-EC"/>
</dbReference>
<dbReference type="GO" id="GO:0046677">
    <property type="term" value="P:response to antibiotic"/>
    <property type="evidence" value="ECO:0007669"/>
    <property type="project" value="UniProtKB-KW"/>
</dbReference>
<evidence type="ECO:0000256" key="6">
    <source>
        <dbReference type="ARBA" id="ARBA00023315"/>
    </source>
</evidence>
<evidence type="ECO:0000313" key="11">
    <source>
        <dbReference type="Proteomes" id="UP000194857"/>
    </source>
</evidence>
<dbReference type="PANTHER" id="PTHR43300">
    <property type="entry name" value="ACETYLTRANSFERASE"/>
    <property type="match status" value="1"/>
</dbReference>
<protein>
    <recommendedName>
        <fullName evidence="3">Chloramphenicol acetyltransferase</fullName>
        <ecNumber evidence="2">2.3.1.28</ecNumber>
    </recommendedName>
</protein>
<evidence type="ECO:0000256" key="3">
    <source>
        <dbReference type="ARBA" id="ARBA00020291"/>
    </source>
</evidence>
<dbReference type="Proteomes" id="UP000045039">
    <property type="component" value="Unassembled WGS sequence"/>
</dbReference>
<evidence type="ECO:0000256" key="5">
    <source>
        <dbReference type="ARBA" id="ARBA00023251"/>
    </source>
</evidence>
<keyword evidence="4 8" id="KW-0808">Transferase</keyword>
<evidence type="ECO:0000313" key="10">
    <source>
        <dbReference type="Proteomes" id="UP000045039"/>
    </source>
</evidence>
<dbReference type="PANTHER" id="PTHR43300:SF12">
    <property type="entry name" value="CHLORAMPHENICOL ACETYLTRANSFERASE"/>
    <property type="match status" value="1"/>
</dbReference>
<dbReference type="SUPFAM" id="SSF51161">
    <property type="entry name" value="Trimeric LpxA-like enzymes"/>
    <property type="match status" value="1"/>
</dbReference>
<dbReference type="CDD" id="cd03349">
    <property type="entry name" value="LbH_XAT"/>
    <property type="match status" value="1"/>
</dbReference>
<comment type="catalytic activity">
    <reaction evidence="7">
        <text>chloramphenicol + acetyl-CoA = chloramphenicol 3-acetate + CoA</text>
        <dbReference type="Rhea" id="RHEA:18421"/>
        <dbReference type="ChEBI" id="CHEBI:16730"/>
        <dbReference type="ChEBI" id="CHEBI:17698"/>
        <dbReference type="ChEBI" id="CHEBI:57287"/>
        <dbReference type="ChEBI" id="CHEBI:57288"/>
        <dbReference type="EC" id="2.3.1.28"/>
    </reaction>
</comment>
<dbReference type="AlphaFoldDB" id="A0A0F6UGN8"/>
<keyword evidence="6 8" id="KW-0012">Acyltransferase</keyword>
<evidence type="ECO:0000256" key="7">
    <source>
        <dbReference type="ARBA" id="ARBA00047633"/>
    </source>
</evidence>
<evidence type="ECO:0000313" key="8">
    <source>
        <dbReference type="EMBL" id="CRO69288.1"/>
    </source>
</evidence>
<dbReference type="EMBL" id="NFFZ01000005">
    <property type="protein sequence ID" value="OTI62501.1"/>
    <property type="molecule type" value="Genomic_DNA"/>
</dbReference>
<organism evidence="8 10">
    <name type="scientific">Pseudomonas aeruginosa</name>
    <dbReference type="NCBI Taxonomy" id="287"/>
    <lineage>
        <taxon>Bacteria</taxon>
        <taxon>Pseudomonadati</taxon>
        <taxon>Pseudomonadota</taxon>
        <taxon>Gammaproteobacteria</taxon>
        <taxon>Pseudomonadales</taxon>
        <taxon>Pseudomonadaceae</taxon>
        <taxon>Pseudomonas</taxon>
    </lineage>
</organism>
<accession>A0A0F6UGN8</accession>
<dbReference type="InterPro" id="IPR011004">
    <property type="entry name" value="Trimer_LpxA-like_sf"/>
</dbReference>
<gene>
    <name evidence="8" type="primary">cat_2</name>
    <name evidence="9" type="ORF">CAZ10_13130</name>
    <name evidence="8" type="ORF">PAERUG_P19_London_7_VIM_2_05_10_02297</name>
</gene>
<sequence>MGNYFESPFRGKLLSEQVSNPNIRVGRYSYYSGYYHGHSFDDCARYLMPDRDDVDKLVIGSFCSIGSGAAFIMAGNQGHRAEWASTFPFHFMHEEPAFAGAVNGYQPAGDTLIGHDVWIGTEAMFMPGVRVGHGAIIGSRALVTGDVEPYAIVGGNPARTIRKRFSDGDIQNLLEMAWWDWPLADIEAAMPLLCTGDIPALYRHWKQRQASA</sequence>
<evidence type="ECO:0000256" key="1">
    <source>
        <dbReference type="ARBA" id="ARBA00007274"/>
    </source>
</evidence>
<reference evidence="9 11" key="3">
    <citation type="submission" date="2017-05" db="EMBL/GenBank/DDBJ databases">
        <authorList>
            <person name="Song R."/>
            <person name="Chenine A.L."/>
            <person name="Ruprecht R.M."/>
        </authorList>
    </citation>
    <scope>NUCLEOTIDE SEQUENCE [LARGE SCALE GENOMIC DNA]</scope>
    <source>
        <strain evidence="9 11">S567_C10_BS</strain>
    </source>
</reference>
<evidence type="ECO:0000256" key="2">
    <source>
        <dbReference type="ARBA" id="ARBA00013235"/>
    </source>
</evidence>
<reference evidence="8" key="1">
    <citation type="submission" date="2015-06" db="EMBL/GenBank/DDBJ databases">
        <authorList>
            <person name="Radhakrishnan R."/>
            <person name="Underwood A."/>
            <person name="Al-Shahib A."/>
        </authorList>
    </citation>
    <scope>NUCLEOTIDE SEQUENCE</scope>
    <source>
        <strain evidence="8">P19_London_7_VIM_2_05_10</strain>
    </source>
</reference>
<comment type="similarity">
    <text evidence="1">Belongs to the transferase hexapeptide repeat family.</text>
</comment>
<reference evidence="10" key="2">
    <citation type="submission" date="2015-06" db="EMBL/GenBank/DDBJ databases">
        <authorList>
            <person name="Radhakrishnan Rajesh"/>
            <person name="Underwood Anthony"/>
            <person name="Al-Shahib Ali"/>
        </authorList>
    </citation>
    <scope>NUCLEOTIDE SEQUENCE [LARGE SCALE GENOMIC DNA]</scope>
    <source>
        <strain evidence="10">P19_London_7_VIM_2_05_10</strain>
    </source>
</reference>
<dbReference type="Proteomes" id="UP000194857">
    <property type="component" value="Unassembled WGS sequence"/>
</dbReference>